<organism evidence="1 2">
    <name type="scientific">Candidatus Kaiserbacteria bacterium GWA2_50_9</name>
    <dbReference type="NCBI Taxonomy" id="1798474"/>
    <lineage>
        <taxon>Bacteria</taxon>
        <taxon>Candidatus Kaiseribacteriota</taxon>
    </lineage>
</organism>
<dbReference type="GO" id="GO:0006355">
    <property type="term" value="P:regulation of DNA-templated transcription"/>
    <property type="evidence" value="ECO:0007669"/>
    <property type="project" value="InterPro"/>
</dbReference>
<evidence type="ECO:0000313" key="1">
    <source>
        <dbReference type="EMBL" id="OGG41172.1"/>
    </source>
</evidence>
<comment type="caution">
    <text evidence="1">The sequence shown here is derived from an EMBL/GenBank/DDBJ whole genome shotgun (WGS) entry which is preliminary data.</text>
</comment>
<dbReference type="STRING" id="1798474.A2118_02445"/>
<reference evidence="1 2" key="1">
    <citation type="journal article" date="2016" name="Nat. Commun.">
        <title>Thousands of microbial genomes shed light on interconnected biogeochemical processes in an aquifer system.</title>
        <authorList>
            <person name="Anantharaman K."/>
            <person name="Brown C.T."/>
            <person name="Hug L.A."/>
            <person name="Sharon I."/>
            <person name="Castelle C.J."/>
            <person name="Probst A.J."/>
            <person name="Thomas B.C."/>
            <person name="Singh A."/>
            <person name="Wilkins M.J."/>
            <person name="Karaoz U."/>
            <person name="Brodie E.L."/>
            <person name="Williams K.H."/>
            <person name="Hubbard S.S."/>
            <person name="Banfield J.F."/>
        </authorList>
    </citation>
    <scope>NUCLEOTIDE SEQUENCE [LARGE SCALE GENOMIC DNA]</scope>
</reference>
<gene>
    <name evidence="1" type="ORF">A2118_02445</name>
</gene>
<evidence type="ECO:0000313" key="2">
    <source>
        <dbReference type="Proteomes" id="UP000179014"/>
    </source>
</evidence>
<dbReference type="Gene3D" id="1.10.1220.10">
    <property type="entry name" value="Met repressor-like"/>
    <property type="match status" value="1"/>
</dbReference>
<dbReference type="Proteomes" id="UP000179014">
    <property type="component" value="Unassembled WGS sequence"/>
</dbReference>
<dbReference type="EMBL" id="MFKN01000009">
    <property type="protein sequence ID" value="OGG41172.1"/>
    <property type="molecule type" value="Genomic_DNA"/>
</dbReference>
<dbReference type="AlphaFoldDB" id="A0A1F6BWM5"/>
<dbReference type="InterPro" id="IPR013321">
    <property type="entry name" value="Arc_rbn_hlx_hlx"/>
</dbReference>
<proteinExistence type="predicted"/>
<name>A0A1F6BWM5_9BACT</name>
<accession>A0A1F6BWM5</accession>
<sequence>MNTTLTIKTPKKLRDDAKMTAQRIGVPLTTVMNTMLRQFVRDRRLVLEAECPFPSHTPNAETRRAMKEILEEKNVESFDSFKEWRKTMRAM</sequence>
<protein>
    <submittedName>
        <fullName evidence="1">Uncharacterized protein</fullName>
    </submittedName>
</protein>